<evidence type="ECO:0000259" key="2">
    <source>
        <dbReference type="Pfam" id="PF02719"/>
    </source>
</evidence>
<dbReference type="Pfam" id="PF02719">
    <property type="entry name" value="Polysacc_synt_2"/>
    <property type="match status" value="1"/>
</dbReference>
<dbReference type="InterPro" id="IPR051203">
    <property type="entry name" value="Polysaccharide_Synthase-Rel"/>
</dbReference>
<name>X0W9I4_9ZZZZ</name>
<gene>
    <name evidence="3" type="ORF">S01H1_51198</name>
</gene>
<comment type="caution">
    <text evidence="3">The sequence shown here is derived from an EMBL/GenBank/DDBJ whole genome shotgun (WGS) entry which is preliminary data.</text>
</comment>
<dbReference type="InterPro" id="IPR003869">
    <property type="entry name" value="Polysac_CapD-like"/>
</dbReference>
<reference evidence="3" key="1">
    <citation type="journal article" date="2014" name="Front. Microbiol.">
        <title>High frequency of phylogenetically diverse reductive dehalogenase-homologous genes in deep subseafloor sedimentary metagenomes.</title>
        <authorList>
            <person name="Kawai M."/>
            <person name="Futagami T."/>
            <person name="Toyoda A."/>
            <person name="Takaki Y."/>
            <person name="Nishi S."/>
            <person name="Hori S."/>
            <person name="Arai W."/>
            <person name="Tsubouchi T."/>
            <person name="Morono Y."/>
            <person name="Uchiyama I."/>
            <person name="Ito T."/>
            <person name="Fujiyama A."/>
            <person name="Inagaki F."/>
            <person name="Takami H."/>
        </authorList>
    </citation>
    <scope>NUCLEOTIDE SEQUENCE</scope>
    <source>
        <strain evidence="3">Expedition CK06-06</strain>
    </source>
</reference>
<feature type="compositionally biased region" description="Basic and acidic residues" evidence="1">
    <location>
        <begin position="88"/>
        <end position="99"/>
    </location>
</feature>
<feature type="region of interest" description="Disordered" evidence="1">
    <location>
        <begin position="80"/>
        <end position="99"/>
    </location>
</feature>
<dbReference type="PANTHER" id="PTHR43318:SF1">
    <property type="entry name" value="POLYSACCHARIDE BIOSYNTHESIS PROTEIN EPSC-RELATED"/>
    <property type="match status" value="1"/>
</dbReference>
<dbReference type="PANTHER" id="PTHR43318">
    <property type="entry name" value="UDP-N-ACETYLGLUCOSAMINE 4,6-DEHYDRATASE"/>
    <property type="match status" value="1"/>
</dbReference>
<organism evidence="3">
    <name type="scientific">marine sediment metagenome</name>
    <dbReference type="NCBI Taxonomy" id="412755"/>
    <lineage>
        <taxon>unclassified sequences</taxon>
        <taxon>metagenomes</taxon>
        <taxon>ecological metagenomes</taxon>
    </lineage>
</organism>
<evidence type="ECO:0000256" key="1">
    <source>
        <dbReference type="SAM" id="MobiDB-lite"/>
    </source>
</evidence>
<dbReference type="AlphaFoldDB" id="X0W9I4"/>
<accession>X0W9I4</accession>
<feature type="domain" description="Polysaccharide biosynthesis protein CapD-like" evidence="2">
    <location>
        <begin position="5"/>
        <end position="43"/>
    </location>
</feature>
<protein>
    <recommendedName>
        <fullName evidence="2">Polysaccharide biosynthesis protein CapD-like domain-containing protein</fullName>
    </recommendedName>
</protein>
<dbReference type="Gene3D" id="3.40.50.720">
    <property type="entry name" value="NAD(P)-binding Rossmann-like Domain"/>
    <property type="match status" value="1"/>
</dbReference>
<feature type="non-terminal residue" evidence="3">
    <location>
        <position position="1"/>
    </location>
</feature>
<dbReference type="EMBL" id="BARS01033031">
    <property type="protein sequence ID" value="GAG21258.1"/>
    <property type="molecule type" value="Genomic_DNA"/>
</dbReference>
<evidence type="ECO:0000313" key="3">
    <source>
        <dbReference type="EMBL" id="GAG21258.1"/>
    </source>
</evidence>
<sequence length="99" mass="11195">GLDPDKNIAIQFIGLKPGEKLFEELFRPSDVRKDTGHPDIFMAVPEEADTALLRGQMRELKDLCSMPDPKPLLKRIKELVPAYNPNPHPDKKAEKSHLP</sequence>
<proteinExistence type="predicted"/>